<comment type="catalytic activity">
    <reaction evidence="1">
        <text>ATP + protein L-histidine = ADP + protein N-phospho-L-histidine.</text>
        <dbReference type="EC" id="2.7.13.3"/>
    </reaction>
</comment>
<dbReference type="SMART" id="SM00065">
    <property type="entry name" value="GAF"/>
    <property type="match status" value="1"/>
</dbReference>
<dbReference type="GO" id="GO:0005524">
    <property type="term" value="F:ATP binding"/>
    <property type="evidence" value="ECO:0007669"/>
    <property type="project" value="UniProtKB-KW"/>
</dbReference>
<evidence type="ECO:0000256" key="6">
    <source>
        <dbReference type="ARBA" id="ARBA00022679"/>
    </source>
</evidence>
<dbReference type="InterPro" id="IPR013654">
    <property type="entry name" value="PAS_2"/>
</dbReference>
<accession>A0A0F9XPY2</accession>
<evidence type="ECO:0000256" key="2">
    <source>
        <dbReference type="ARBA" id="ARBA00012438"/>
    </source>
</evidence>
<sequence>MTTNSAVPIQVDLSNCDREPIHLLGRIQEFGFLIAVTTDWMVRHASVNIGDFVGKSADELLGEPLLTIFPESTIHAVRGRLQVLSSNDGSERLFAIDVLENGQYFDVAIHRSGDSIVLEMEPASARRSADSGALVKAMILRIQKAPDLETLYRECVRQLRAVTGFDRVMLYRFHDDGAGAVIAESVRGGYETFLGLHYPASDIPQQARALYIRNQIRIIANVDAEPVAITPALSPEGRPLDLSLSLLRAVSPIHVEYLKNMGVSASMSISIVIDGKLWGLFALHHYAARHLPMELRSAIELFGQMASFVIEGRIHRERREADEAARNLHDRYIGKLVATTPSITALADHADEWRDFIACDGLAVWAEDEARTFGQCPNLQEIAELARFLNRASASKVYASDRLGEVSPDAVAFADRAAGMLAIPLSRRPRDYLLFFRKEIVQTVSWAGNPTKKQTVMGPNGPRLTPRESFEVWKESVVGRSSSWTESELKRAEALRVSLLEVLLHFNEENERHRDLATQHQEFVIAELNHRVRNILSLIRALVGQSQAGAASVEEFGGIIGGRIQALARAHDQITRQTYVAQRLGDIIQTEVQAYVGRSTGRVHLEGPDIFIEANAFSTLALVFHEMVTNSAKYGALSDPNGVVRAGWTIAADGSCALRWHESEGPVVSPPTRRGFGSTIIERAIPHDLGGEAEVAYPESGLTARFLFPASAFHLDSGDRKTPSEATPQSKASPTSGTVTLDGLSCLIVEDSVIIALDTEQLLLDNGMEKVFTAANLAEARQLIETETFDVALLDVNLGAETSFSLIGPLNRKNIPFVFVTGYGERLELPEDNPPEVEAIRKPFAGHEVVEAIARAAARRKDERGARA</sequence>
<keyword evidence="3" id="KW-0600">Photoreceptor protein</keyword>
<dbReference type="InterPro" id="IPR011006">
    <property type="entry name" value="CheY-like_superfamily"/>
</dbReference>
<evidence type="ECO:0000256" key="10">
    <source>
        <dbReference type="ARBA" id="ARBA00022991"/>
    </source>
</evidence>
<dbReference type="Pfam" id="PF08446">
    <property type="entry name" value="PAS_2"/>
    <property type="match status" value="1"/>
</dbReference>
<keyword evidence="11" id="KW-0675">Receptor</keyword>
<dbReference type="Gene3D" id="3.30.450.40">
    <property type="match status" value="1"/>
</dbReference>
<dbReference type="GO" id="GO:0006355">
    <property type="term" value="P:regulation of DNA-templated transcription"/>
    <property type="evidence" value="ECO:0007669"/>
    <property type="project" value="InterPro"/>
</dbReference>
<keyword evidence="10" id="KW-0157">Chromophore</keyword>
<dbReference type="PROSITE" id="PS50110">
    <property type="entry name" value="RESPONSE_REGULATORY"/>
    <property type="match status" value="1"/>
</dbReference>
<evidence type="ECO:0000256" key="5">
    <source>
        <dbReference type="ARBA" id="ARBA00022606"/>
    </source>
</evidence>
<dbReference type="InterPro" id="IPR036890">
    <property type="entry name" value="HATPase_C_sf"/>
</dbReference>
<organism evidence="15">
    <name type="scientific">marine sediment metagenome</name>
    <dbReference type="NCBI Taxonomy" id="412755"/>
    <lineage>
        <taxon>unclassified sequences</taxon>
        <taxon>metagenomes</taxon>
        <taxon>ecological metagenomes</taxon>
    </lineage>
</organism>
<evidence type="ECO:0000259" key="14">
    <source>
        <dbReference type="PROSITE" id="PS50110"/>
    </source>
</evidence>
<comment type="caution">
    <text evidence="15">The sequence shown here is derived from an EMBL/GenBank/DDBJ whole genome shotgun (WGS) entry which is preliminary data.</text>
</comment>
<dbReference type="SUPFAM" id="SSF52172">
    <property type="entry name" value="CheY-like"/>
    <property type="match status" value="1"/>
</dbReference>
<keyword evidence="9" id="KW-0067">ATP-binding</keyword>
<dbReference type="PANTHER" id="PTHR41523">
    <property type="entry name" value="TWO-COMPONENT SYSTEM SENSOR PROTEIN"/>
    <property type="match status" value="1"/>
</dbReference>
<dbReference type="Pfam" id="PF01590">
    <property type="entry name" value="GAF"/>
    <property type="match status" value="1"/>
</dbReference>
<dbReference type="PROSITE" id="PS50046">
    <property type="entry name" value="PHYTOCHROME_2"/>
    <property type="match status" value="1"/>
</dbReference>
<dbReference type="Pfam" id="PF00072">
    <property type="entry name" value="Response_reg"/>
    <property type="match status" value="1"/>
</dbReference>
<keyword evidence="5" id="KW-0716">Sensory transduction</keyword>
<dbReference type="InterPro" id="IPR043150">
    <property type="entry name" value="Phytochrome_PHY_sf"/>
</dbReference>
<dbReference type="GO" id="GO:0009881">
    <property type="term" value="F:photoreceptor activity"/>
    <property type="evidence" value="ECO:0007669"/>
    <property type="project" value="UniProtKB-KW"/>
</dbReference>
<dbReference type="Gene3D" id="3.40.50.2300">
    <property type="match status" value="1"/>
</dbReference>
<keyword evidence="8" id="KW-0418">Kinase</keyword>
<dbReference type="GO" id="GO:0009584">
    <property type="term" value="P:detection of visible light"/>
    <property type="evidence" value="ECO:0007669"/>
    <property type="project" value="InterPro"/>
</dbReference>
<evidence type="ECO:0000256" key="8">
    <source>
        <dbReference type="ARBA" id="ARBA00022777"/>
    </source>
</evidence>
<evidence type="ECO:0000256" key="9">
    <source>
        <dbReference type="ARBA" id="ARBA00022840"/>
    </source>
</evidence>
<dbReference type="EMBL" id="LAZR01000078">
    <property type="protein sequence ID" value="KKN94408.1"/>
    <property type="molecule type" value="Genomic_DNA"/>
</dbReference>
<dbReference type="InterPro" id="IPR011102">
    <property type="entry name" value="Sig_transdc_His_kinase_HWE"/>
</dbReference>
<keyword evidence="6" id="KW-0808">Transferase</keyword>
<dbReference type="InterPro" id="IPR001294">
    <property type="entry name" value="Phytochrome"/>
</dbReference>
<dbReference type="InterPro" id="IPR016132">
    <property type="entry name" value="Phyto_chromo_attachment"/>
</dbReference>
<dbReference type="PRINTS" id="PR01033">
    <property type="entry name" value="PHYTOCHROME"/>
</dbReference>
<reference evidence="15" key="1">
    <citation type="journal article" date="2015" name="Nature">
        <title>Complex archaea that bridge the gap between prokaryotes and eukaryotes.</title>
        <authorList>
            <person name="Spang A."/>
            <person name="Saw J.H."/>
            <person name="Jorgensen S.L."/>
            <person name="Zaremba-Niedzwiedzka K."/>
            <person name="Martijn J."/>
            <person name="Lind A.E."/>
            <person name="van Eijk R."/>
            <person name="Schleper C."/>
            <person name="Guy L."/>
            <person name="Ettema T.J."/>
        </authorList>
    </citation>
    <scope>NUCLEOTIDE SEQUENCE</scope>
</reference>
<dbReference type="InterPro" id="IPR001789">
    <property type="entry name" value="Sig_transdc_resp-reg_receiver"/>
</dbReference>
<feature type="compositionally biased region" description="Polar residues" evidence="12">
    <location>
        <begin position="724"/>
        <end position="736"/>
    </location>
</feature>
<proteinExistence type="predicted"/>
<dbReference type="Pfam" id="PF00360">
    <property type="entry name" value="PHY"/>
    <property type="match status" value="1"/>
</dbReference>
<dbReference type="SMART" id="SM00911">
    <property type="entry name" value="HWE_HK"/>
    <property type="match status" value="1"/>
</dbReference>
<dbReference type="InterPro" id="IPR035965">
    <property type="entry name" value="PAS-like_dom_sf"/>
</dbReference>
<dbReference type="PANTHER" id="PTHR41523:SF7">
    <property type="entry name" value="HISTIDINE KINASE"/>
    <property type="match status" value="1"/>
</dbReference>
<evidence type="ECO:0000256" key="12">
    <source>
        <dbReference type="SAM" id="MobiDB-lite"/>
    </source>
</evidence>
<keyword evidence="7" id="KW-0547">Nucleotide-binding</keyword>
<feature type="domain" description="Phytochrome chromophore attachment site" evidence="13">
    <location>
        <begin position="147"/>
        <end position="304"/>
    </location>
</feature>
<evidence type="ECO:0000313" key="15">
    <source>
        <dbReference type="EMBL" id="KKN94408.1"/>
    </source>
</evidence>
<dbReference type="SUPFAM" id="SSF55785">
    <property type="entry name" value="PYP-like sensor domain (PAS domain)"/>
    <property type="match status" value="1"/>
</dbReference>
<evidence type="ECO:0000256" key="11">
    <source>
        <dbReference type="ARBA" id="ARBA00023170"/>
    </source>
</evidence>
<dbReference type="GO" id="GO:0000160">
    <property type="term" value="P:phosphorelay signal transduction system"/>
    <property type="evidence" value="ECO:0007669"/>
    <property type="project" value="InterPro"/>
</dbReference>
<keyword evidence="4" id="KW-0597">Phosphoprotein</keyword>
<dbReference type="SMART" id="SM00448">
    <property type="entry name" value="REC"/>
    <property type="match status" value="1"/>
</dbReference>
<name>A0A0F9XPY2_9ZZZZ</name>
<protein>
    <recommendedName>
        <fullName evidence="2">histidine kinase</fullName>
        <ecNumber evidence="2">2.7.13.3</ecNumber>
    </recommendedName>
</protein>
<dbReference type="SUPFAM" id="SSF55781">
    <property type="entry name" value="GAF domain-like"/>
    <property type="match status" value="2"/>
</dbReference>
<dbReference type="Gene3D" id="3.30.450.270">
    <property type="match status" value="1"/>
</dbReference>
<dbReference type="Gene3D" id="3.30.450.20">
    <property type="entry name" value="PAS domain"/>
    <property type="match status" value="1"/>
</dbReference>
<dbReference type="InterPro" id="IPR003018">
    <property type="entry name" value="GAF"/>
</dbReference>
<dbReference type="Gene3D" id="3.30.565.10">
    <property type="entry name" value="Histidine kinase-like ATPase, C-terminal domain"/>
    <property type="match status" value="1"/>
</dbReference>
<dbReference type="InterPro" id="IPR013515">
    <property type="entry name" value="Phytochrome_cen-reg"/>
</dbReference>
<dbReference type="Pfam" id="PF07536">
    <property type="entry name" value="HWE_HK"/>
    <property type="match status" value="1"/>
</dbReference>
<dbReference type="PIRSF" id="PIRSF036397">
    <property type="entry name" value="Bactrphtchrm_rec"/>
    <property type="match status" value="1"/>
</dbReference>
<dbReference type="InterPro" id="IPR009219">
    <property type="entry name" value="Bactrphtchr_CheY"/>
</dbReference>
<evidence type="ECO:0000256" key="4">
    <source>
        <dbReference type="ARBA" id="ARBA00022553"/>
    </source>
</evidence>
<feature type="domain" description="Response regulatory" evidence="14">
    <location>
        <begin position="745"/>
        <end position="857"/>
    </location>
</feature>
<dbReference type="EC" id="2.7.13.3" evidence="2"/>
<evidence type="ECO:0000256" key="7">
    <source>
        <dbReference type="ARBA" id="ARBA00022741"/>
    </source>
</evidence>
<evidence type="ECO:0000256" key="3">
    <source>
        <dbReference type="ARBA" id="ARBA00022543"/>
    </source>
</evidence>
<dbReference type="AlphaFoldDB" id="A0A0F9XPY2"/>
<gene>
    <name evidence="15" type="ORF">LCGC14_0187550</name>
</gene>
<dbReference type="GO" id="GO:0004673">
    <property type="term" value="F:protein histidine kinase activity"/>
    <property type="evidence" value="ECO:0007669"/>
    <property type="project" value="UniProtKB-EC"/>
</dbReference>
<evidence type="ECO:0000256" key="1">
    <source>
        <dbReference type="ARBA" id="ARBA00000085"/>
    </source>
</evidence>
<feature type="region of interest" description="Disordered" evidence="12">
    <location>
        <begin position="717"/>
        <end position="736"/>
    </location>
</feature>
<dbReference type="InterPro" id="IPR029016">
    <property type="entry name" value="GAF-like_dom_sf"/>
</dbReference>
<evidence type="ECO:0000259" key="13">
    <source>
        <dbReference type="PROSITE" id="PS50046"/>
    </source>
</evidence>